<evidence type="ECO:0000313" key="2">
    <source>
        <dbReference type="EMBL" id="NPE23944.1"/>
    </source>
</evidence>
<dbReference type="Gene3D" id="3.90.930.1">
    <property type="match status" value="1"/>
</dbReference>
<accession>A0ABX2B1F3</accession>
<gene>
    <name evidence="2" type="ORF">HPS54_00165</name>
</gene>
<dbReference type="Gene3D" id="2.120.10.10">
    <property type="match status" value="1"/>
</dbReference>
<dbReference type="RefSeq" id="WP_172343479.1">
    <property type="nucleotide sequence ID" value="NZ_CATJFF010000096.1"/>
</dbReference>
<evidence type="ECO:0000259" key="1">
    <source>
        <dbReference type="PROSITE" id="PS50843"/>
    </source>
</evidence>
<name>A0ABX2B1F3_9BACT</name>
<dbReference type="CDD" id="cd15482">
    <property type="entry name" value="Sialidase_non-viral"/>
    <property type="match status" value="1"/>
</dbReference>
<evidence type="ECO:0000313" key="3">
    <source>
        <dbReference type="Proteomes" id="UP000820977"/>
    </source>
</evidence>
<organism evidence="2 3">
    <name type="scientific">Xylanibacter caecicola</name>
    <dbReference type="NCBI Taxonomy" id="2736294"/>
    <lineage>
        <taxon>Bacteria</taxon>
        <taxon>Pseudomonadati</taxon>
        <taxon>Bacteroidota</taxon>
        <taxon>Bacteroidia</taxon>
        <taxon>Bacteroidales</taxon>
        <taxon>Prevotellaceae</taxon>
        <taxon>Xylanibacter</taxon>
    </lineage>
</organism>
<feature type="domain" description="Expansin-like CBD" evidence="1">
    <location>
        <begin position="251"/>
        <end position="327"/>
    </location>
</feature>
<dbReference type="InterPro" id="IPR007117">
    <property type="entry name" value="Expansin_CBD"/>
</dbReference>
<dbReference type="SUPFAM" id="SSF50939">
    <property type="entry name" value="Sialidases"/>
    <property type="match status" value="1"/>
</dbReference>
<dbReference type="PROSITE" id="PS50843">
    <property type="entry name" value="EXPANSIN_CBD"/>
    <property type="match status" value="1"/>
</dbReference>
<dbReference type="Proteomes" id="UP000820977">
    <property type="component" value="Unassembled WGS sequence"/>
</dbReference>
<comment type="caution">
    <text evidence="2">The sequence shown here is derived from an EMBL/GenBank/DDBJ whole genome shotgun (WGS) entry which is preliminary data.</text>
</comment>
<proteinExistence type="predicted"/>
<dbReference type="EMBL" id="JABKKJ010000001">
    <property type="protein sequence ID" value="NPE23944.1"/>
    <property type="molecule type" value="Genomic_DNA"/>
</dbReference>
<keyword evidence="3" id="KW-1185">Reference proteome</keyword>
<dbReference type="InterPro" id="IPR011040">
    <property type="entry name" value="Sialidase"/>
</dbReference>
<dbReference type="InterPro" id="IPR036278">
    <property type="entry name" value="Sialidase_sf"/>
</dbReference>
<reference evidence="2 3" key="1">
    <citation type="submission" date="2020-05" db="EMBL/GenBank/DDBJ databases">
        <title>Distinct polysaccharide utilization as determinants for interspecies competition between intestinal Prevotella spp.</title>
        <authorList>
            <person name="Galvez E.J.C."/>
            <person name="Iljazovic A."/>
            <person name="Strowig T."/>
        </authorList>
    </citation>
    <scope>NUCLEOTIDE SEQUENCE [LARGE SCALE GENOMIC DNA]</scope>
    <source>
        <strain evidence="2 3">PCHR</strain>
    </source>
</reference>
<dbReference type="SUPFAM" id="SSF82185">
    <property type="entry name" value="Histone H3 K4-specific methyltransferase SET7/9 N-terminal domain"/>
    <property type="match status" value="1"/>
</dbReference>
<protein>
    <recommendedName>
        <fullName evidence="1">Expansin-like CBD domain-containing protein</fullName>
    </recommendedName>
</protein>
<sequence length="554" mass="61700">MVEFKLENRKFVPFSQQAVHTTEATAVAGTKTAVSSKAENGLAETVPFFRVRYALPVPPCYTAKETAELTGIDYGVYIHNHSPGFEMLPNGDALAVYFSAPKGLTENDIATTFVQCRRRYGAEEWDMPELFFKTYGGNDQSGLLWQDGGKLWFFGGGRYMSDYVPFRIATSEDNGATWTFNVPKVEGAFKEYTAQPVTNAFRGNDGGIYVVTDAKGAQSMLWCSRDGGVTWRDMGGRTSARHSTIVPLDNSGTLLSIGGKNAGCEGWTPQNISRDYGRTWEEKTAAPFPILGSAQRPSLIRLQSGALLLVSDGYLIKKKIAPPASWNKSYNPFVAISKDNGKTWHYKELPYGLPHRERTMLPTLGYSTVRQAPDGTICVLATTSRPGYELEFNEEWIYSDSKDITPAVVSGKCMKTVEHYADGRKKAEWIGGTTVEGRYLLNGKCTDYYPSGRKQHEAVYDNGRKTGTEMLWNEDGTPVWKWQRDLKKGTATWTKYHANGKPAIVSTWNLNPVPRDLKTTMTYIGYEAQGPSTHYDEQGNVIARYIFDRGELVG</sequence>
<dbReference type="Pfam" id="PF13088">
    <property type="entry name" value="BNR_2"/>
    <property type="match status" value="1"/>
</dbReference>